<gene>
    <name evidence="1" type="ORF">B0T45_13870</name>
</gene>
<proteinExistence type="predicted"/>
<organism evidence="1 2">
    <name type="scientific">Chromobacterium haemolyticum</name>
    <dbReference type="NCBI Taxonomy" id="394935"/>
    <lineage>
        <taxon>Bacteria</taxon>
        <taxon>Pseudomonadati</taxon>
        <taxon>Pseudomonadota</taxon>
        <taxon>Betaproteobacteria</taxon>
        <taxon>Neisseriales</taxon>
        <taxon>Chromobacteriaceae</taxon>
        <taxon>Chromobacterium</taxon>
    </lineage>
</organism>
<name>A0A1W0CSD1_9NEIS</name>
<evidence type="ECO:0000313" key="2">
    <source>
        <dbReference type="Proteomes" id="UP000192721"/>
    </source>
</evidence>
<reference evidence="1 2" key="1">
    <citation type="submission" date="2017-02" db="EMBL/GenBank/DDBJ databases">
        <title>Chromobacterium haemolyticum H5244.</title>
        <authorList>
            <person name="Gulvik C.A."/>
        </authorList>
    </citation>
    <scope>NUCLEOTIDE SEQUENCE [LARGE SCALE GENOMIC DNA]</scope>
    <source>
        <strain evidence="1 2">H5244</strain>
    </source>
</reference>
<comment type="caution">
    <text evidence="1">The sequence shown here is derived from an EMBL/GenBank/DDBJ whole genome shotgun (WGS) entry which is preliminary data.</text>
</comment>
<evidence type="ECO:0000313" key="1">
    <source>
        <dbReference type="EMBL" id="OQS37608.1"/>
    </source>
</evidence>
<sequence length="63" mass="6771">MAESGQPMRVAAGLHDDGADRVVGEEINLRVASKLALNKMWPWILLGGGSIPMRGTIARKQPC</sequence>
<accession>A0A1W0CSD1</accession>
<dbReference type="Proteomes" id="UP000192721">
    <property type="component" value="Unassembled WGS sequence"/>
</dbReference>
<protein>
    <submittedName>
        <fullName evidence="1">Uncharacterized protein</fullName>
    </submittedName>
</protein>
<dbReference type="EMBL" id="MUKV01000018">
    <property type="protein sequence ID" value="OQS37608.1"/>
    <property type="molecule type" value="Genomic_DNA"/>
</dbReference>
<dbReference type="AlphaFoldDB" id="A0A1W0CSD1"/>